<keyword evidence="2" id="KW-0489">Methyltransferase</keyword>
<protein>
    <submittedName>
        <fullName evidence="2">Class I SAM-dependent methyltransferase</fullName>
    </submittedName>
</protein>
<sequence length="219" mass="24789">MISWRPENFCTADKALELAGFKKGSRILDIGCGDGDIVAYLARKCGMLAEGIDMNLSAVSAAKEKYPEIDVRFGDGEFLDEYSSFTFDGVFMQRVLTLINIPDEALHEAYCVLKRGGKLVISDAYYKNPDPKQLKALRIEAQRLSKIPRKEGDCEENPVRFVDFRLNNILFAEPLKRQLEEIGYRISSFEDIDVEPDERVLENGKNGIGYFMMVAEKPL</sequence>
<evidence type="ECO:0000313" key="3">
    <source>
        <dbReference type="Proteomes" id="UP000610862"/>
    </source>
</evidence>
<keyword evidence="2" id="KW-0808">Transferase</keyword>
<dbReference type="Pfam" id="PF13847">
    <property type="entry name" value="Methyltransf_31"/>
    <property type="match status" value="1"/>
</dbReference>
<dbReference type="Proteomes" id="UP000610862">
    <property type="component" value="Unassembled WGS sequence"/>
</dbReference>
<reference evidence="2" key="1">
    <citation type="submission" date="2020-08" db="EMBL/GenBank/DDBJ databases">
        <title>Genome public.</title>
        <authorList>
            <person name="Liu C."/>
            <person name="Sun Q."/>
        </authorList>
    </citation>
    <scope>NUCLEOTIDE SEQUENCE</scope>
    <source>
        <strain evidence="2">NSJ-24</strain>
    </source>
</reference>
<dbReference type="SUPFAM" id="SSF53335">
    <property type="entry name" value="S-adenosyl-L-methionine-dependent methyltransferases"/>
    <property type="match status" value="1"/>
</dbReference>
<dbReference type="AlphaFoldDB" id="A0A926E7B7"/>
<dbReference type="InterPro" id="IPR029063">
    <property type="entry name" value="SAM-dependent_MTases_sf"/>
</dbReference>
<accession>A0A926E7B7</accession>
<name>A0A926E7B7_9FIRM</name>
<proteinExistence type="predicted"/>
<dbReference type="GO" id="GO:0032259">
    <property type="term" value="P:methylation"/>
    <property type="evidence" value="ECO:0007669"/>
    <property type="project" value="UniProtKB-KW"/>
</dbReference>
<dbReference type="CDD" id="cd02440">
    <property type="entry name" value="AdoMet_MTases"/>
    <property type="match status" value="1"/>
</dbReference>
<keyword evidence="3" id="KW-1185">Reference proteome</keyword>
<comment type="caution">
    <text evidence="2">The sequence shown here is derived from an EMBL/GenBank/DDBJ whole genome shotgun (WGS) entry which is preliminary data.</text>
</comment>
<dbReference type="Gene3D" id="3.40.50.150">
    <property type="entry name" value="Vaccinia Virus protein VP39"/>
    <property type="match status" value="1"/>
</dbReference>
<gene>
    <name evidence="2" type="ORF">H8692_02905</name>
</gene>
<dbReference type="EMBL" id="JACRTA010000001">
    <property type="protein sequence ID" value="MBC8567713.1"/>
    <property type="molecule type" value="Genomic_DNA"/>
</dbReference>
<dbReference type="GO" id="GO:0008168">
    <property type="term" value="F:methyltransferase activity"/>
    <property type="evidence" value="ECO:0007669"/>
    <property type="project" value="UniProtKB-KW"/>
</dbReference>
<dbReference type="InterPro" id="IPR025714">
    <property type="entry name" value="Methyltranfer_dom"/>
</dbReference>
<evidence type="ECO:0000313" key="2">
    <source>
        <dbReference type="EMBL" id="MBC8567713.1"/>
    </source>
</evidence>
<feature type="domain" description="Methyltransferase" evidence="1">
    <location>
        <begin position="22"/>
        <end position="135"/>
    </location>
</feature>
<evidence type="ECO:0000259" key="1">
    <source>
        <dbReference type="Pfam" id="PF13847"/>
    </source>
</evidence>
<dbReference type="RefSeq" id="WP_177267742.1">
    <property type="nucleotide sequence ID" value="NZ_JACRTA010000001.1"/>
</dbReference>
<organism evidence="2 3">
    <name type="scientific">Lentihominibacter hominis</name>
    <dbReference type="NCBI Taxonomy" id="2763645"/>
    <lineage>
        <taxon>Bacteria</taxon>
        <taxon>Bacillati</taxon>
        <taxon>Bacillota</taxon>
        <taxon>Clostridia</taxon>
        <taxon>Peptostreptococcales</taxon>
        <taxon>Anaerovoracaceae</taxon>
        <taxon>Lentihominibacter</taxon>
    </lineage>
</organism>
<dbReference type="PANTHER" id="PTHR43861">
    <property type="entry name" value="TRANS-ACONITATE 2-METHYLTRANSFERASE-RELATED"/>
    <property type="match status" value="1"/>
</dbReference>